<comment type="catalytic activity">
    <reaction evidence="10">
        <text>1-hexadecanoyl-sn-glycero-3-phosphocholine + H2O = sn-glycerol 3-phosphocholine + hexadecanoate + H(+)</text>
        <dbReference type="Rhea" id="RHEA:40435"/>
        <dbReference type="ChEBI" id="CHEBI:7896"/>
        <dbReference type="ChEBI" id="CHEBI:15377"/>
        <dbReference type="ChEBI" id="CHEBI:15378"/>
        <dbReference type="ChEBI" id="CHEBI:16870"/>
        <dbReference type="ChEBI" id="CHEBI:72998"/>
    </reaction>
    <physiologicalReaction direction="left-to-right" evidence="10">
        <dbReference type="Rhea" id="RHEA:40436"/>
    </physiologicalReaction>
</comment>
<keyword evidence="13" id="KW-1185">Reference proteome</keyword>
<evidence type="ECO:0000256" key="3">
    <source>
        <dbReference type="ARBA" id="ARBA00012423"/>
    </source>
</evidence>
<organism evidence="12 13">
    <name type="scientific">Leptotrombidium deliense</name>
    <dbReference type="NCBI Taxonomy" id="299467"/>
    <lineage>
        <taxon>Eukaryota</taxon>
        <taxon>Metazoa</taxon>
        <taxon>Ecdysozoa</taxon>
        <taxon>Arthropoda</taxon>
        <taxon>Chelicerata</taxon>
        <taxon>Arachnida</taxon>
        <taxon>Acari</taxon>
        <taxon>Acariformes</taxon>
        <taxon>Trombidiformes</taxon>
        <taxon>Prostigmata</taxon>
        <taxon>Anystina</taxon>
        <taxon>Parasitengona</taxon>
        <taxon>Trombiculoidea</taxon>
        <taxon>Trombiculidae</taxon>
        <taxon>Leptotrombidium</taxon>
    </lineage>
</organism>
<accession>A0A443S973</accession>
<evidence type="ECO:0000256" key="9">
    <source>
        <dbReference type="ARBA" id="ARBA00047337"/>
    </source>
</evidence>
<dbReference type="VEuPathDB" id="VectorBase:LDEU007990"/>
<evidence type="ECO:0000259" key="11">
    <source>
        <dbReference type="Pfam" id="PF02230"/>
    </source>
</evidence>
<comment type="similarity">
    <text evidence="2">Belongs to the AB hydrolase superfamily. AB hydrolase 2 family.</text>
</comment>
<evidence type="ECO:0000256" key="5">
    <source>
        <dbReference type="ARBA" id="ARBA00022801"/>
    </source>
</evidence>
<keyword evidence="6" id="KW-0276">Fatty acid metabolism</keyword>
<evidence type="ECO:0000256" key="10">
    <source>
        <dbReference type="ARBA" id="ARBA00048656"/>
    </source>
</evidence>
<dbReference type="InterPro" id="IPR003140">
    <property type="entry name" value="PLipase/COase/thioEstase"/>
</dbReference>
<dbReference type="InterPro" id="IPR029058">
    <property type="entry name" value="AB_hydrolase_fold"/>
</dbReference>
<protein>
    <recommendedName>
        <fullName evidence="3">palmitoyl-protein hydrolase</fullName>
        <ecNumber evidence="3">3.1.2.22</ecNumber>
    </recommendedName>
    <alternativeName>
        <fullName evidence="8">Palmitoyl-protein hydrolase</fullName>
    </alternativeName>
</protein>
<evidence type="ECO:0000313" key="13">
    <source>
        <dbReference type="Proteomes" id="UP000288716"/>
    </source>
</evidence>
<dbReference type="FunFam" id="3.40.50.1820:FF:000010">
    <property type="entry name" value="Acyl-protein thioesterase 2"/>
    <property type="match status" value="1"/>
</dbReference>
<comment type="caution">
    <text evidence="12">The sequence shown here is derived from an EMBL/GenBank/DDBJ whole genome shotgun (WGS) entry which is preliminary data.</text>
</comment>
<dbReference type="GO" id="GO:0008474">
    <property type="term" value="F:palmitoyl-(protein) hydrolase activity"/>
    <property type="evidence" value="ECO:0007669"/>
    <property type="project" value="UniProtKB-EC"/>
</dbReference>
<evidence type="ECO:0000256" key="2">
    <source>
        <dbReference type="ARBA" id="ARBA00006499"/>
    </source>
</evidence>
<gene>
    <name evidence="12" type="ORF">B4U80_05909</name>
</gene>
<dbReference type="GO" id="GO:0006631">
    <property type="term" value="P:fatty acid metabolic process"/>
    <property type="evidence" value="ECO:0007669"/>
    <property type="project" value="UniProtKB-KW"/>
</dbReference>
<dbReference type="InterPro" id="IPR050565">
    <property type="entry name" value="LYPA1-2/EST-like"/>
</dbReference>
<reference evidence="12 13" key="1">
    <citation type="journal article" date="2018" name="Gigascience">
        <title>Genomes of trombidid mites reveal novel predicted allergens and laterally-transferred genes associated with secondary metabolism.</title>
        <authorList>
            <person name="Dong X."/>
            <person name="Chaisiri K."/>
            <person name="Xia D."/>
            <person name="Armstrong S.D."/>
            <person name="Fang Y."/>
            <person name="Donnelly M.J."/>
            <person name="Kadowaki T."/>
            <person name="McGarry J.W."/>
            <person name="Darby A.C."/>
            <person name="Makepeace B.L."/>
        </authorList>
    </citation>
    <scope>NUCLEOTIDE SEQUENCE [LARGE SCALE GENOMIC DNA]</scope>
    <source>
        <strain evidence="12">UoL-UT</strain>
    </source>
</reference>
<feature type="domain" description="Phospholipase/carboxylesterase/thioesterase" evidence="11">
    <location>
        <begin position="14"/>
        <end position="228"/>
    </location>
</feature>
<dbReference type="AlphaFoldDB" id="A0A443S973"/>
<dbReference type="EMBL" id="NCKV01005469">
    <property type="protein sequence ID" value="RWS24050.1"/>
    <property type="molecule type" value="Genomic_DNA"/>
</dbReference>
<evidence type="ECO:0000256" key="1">
    <source>
        <dbReference type="ARBA" id="ARBA00004496"/>
    </source>
</evidence>
<name>A0A443S973_9ACAR</name>
<dbReference type="Gene3D" id="3.40.50.1820">
    <property type="entry name" value="alpha/beta hydrolase"/>
    <property type="match status" value="1"/>
</dbReference>
<keyword evidence="5" id="KW-0378">Hydrolase</keyword>
<evidence type="ECO:0000313" key="12">
    <source>
        <dbReference type="EMBL" id="RWS24050.1"/>
    </source>
</evidence>
<dbReference type="SUPFAM" id="SSF53474">
    <property type="entry name" value="alpha/beta-Hydrolases"/>
    <property type="match status" value="1"/>
</dbReference>
<dbReference type="PANTHER" id="PTHR10655">
    <property type="entry name" value="LYSOPHOSPHOLIPASE-RELATED"/>
    <property type="match status" value="1"/>
</dbReference>
<evidence type="ECO:0000256" key="6">
    <source>
        <dbReference type="ARBA" id="ARBA00022832"/>
    </source>
</evidence>
<evidence type="ECO:0000256" key="7">
    <source>
        <dbReference type="ARBA" id="ARBA00023098"/>
    </source>
</evidence>
<dbReference type="GO" id="GO:0005737">
    <property type="term" value="C:cytoplasm"/>
    <property type="evidence" value="ECO:0007669"/>
    <property type="project" value="UniProtKB-SubCell"/>
</dbReference>
<dbReference type="Proteomes" id="UP000288716">
    <property type="component" value="Unassembled WGS sequence"/>
</dbReference>
<dbReference type="PANTHER" id="PTHR10655:SF68">
    <property type="entry name" value="PALMITOYL-PROTEIN HYDROLASE"/>
    <property type="match status" value="1"/>
</dbReference>
<keyword evidence="4" id="KW-0963">Cytoplasm</keyword>
<sequence length="236" mass="25973">MSSQLNCVVNNPKSGQQHTATIIFMHGLGDTGHGWAQTINVIKPPFAKSICPTAYVYRVFEIPVVPVTLNAGFEMPSWFDLRTLDATGPEDSEGIKKACQWIHSLIEEEETKHGIPSNRIVVGGFSQGGGLAVHSALRYPRPLAGVVAFSCWLPLHKEYPGALSEANKDIPIFQCHGDSDPVVPLRWGQMSAELLSRMTSKHQLKVYKGMSHSSSEEELRDAKDFLVKILPALLIN</sequence>
<comment type="catalytic activity">
    <reaction evidence="9">
        <text>S-hexadecanoyl-L-cysteinyl-[protein] + H2O = L-cysteinyl-[protein] + hexadecanoate + H(+)</text>
        <dbReference type="Rhea" id="RHEA:19233"/>
        <dbReference type="Rhea" id="RHEA-COMP:10131"/>
        <dbReference type="Rhea" id="RHEA-COMP:11032"/>
        <dbReference type="ChEBI" id="CHEBI:7896"/>
        <dbReference type="ChEBI" id="CHEBI:15377"/>
        <dbReference type="ChEBI" id="CHEBI:15378"/>
        <dbReference type="ChEBI" id="CHEBI:29950"/>
        <dbReference type="ChEBI" id="CHEBI:74151"/>
        <dbReference type="EC" id="3.1.2.22"/>
    </reaction>
</comment>
<evidence type="ECO:0000256" key="8">
    <source>
        <dbReference type="ARBA" id="ARBA00031195"/>
    </source>
</evidence>
<dbReference type="GO" id="GO:0052689">
    <property type="term" value="F:carboxylic ester hydrolase activity"/>
    <property type="evidence" value="ECO:0007669"/>
    <property type="project" value="TreeGrafter"/>
</dbReference>
<comment type="subcellular location">
    <subcellularLocation>
        <location evidence="1">Cytoplasm</location>
    </subcellularLocation>
</comment>
<dbReference type="Pfam" id="PF02230">
    <property type="entry name" value="Abhydrolase_2"/>
    <property type="match status" value="1"/>
</dbReference>
<evidence type="ECO:0000256" key="4">
    <source>
        <dbReference type="ARBA" id="ARBA00022490"/>
    </source>
</evidence>
<dbReference type="OrthoDB" id="2418081at2759"/>
<keyword evidence="7" id="KW-0443">Lipid metabolism</keyword>
<proteinExistence type="inferred from homology"/>
<dbReference type="EC" id="3.1.2.22" evidence="3"/>
<dbReference type="STRING" id="299467.A0A443S973"/>